<dbReference type="EMBL" id="MK937606">
    <property type="protein sequence ID" value="QDH93078.1"/>
    <property type="molecule type" value="Genomic_DNA"/>
</dbReference>
<name>A0A514DHH9_9CAUD</name>
<evidence type="ECO:0000313" key="2">
    <source>
        <dbReference type="EMBL" id="QDH93078.1"/>
    </source>
</evidence>
<gene>
    <name evidence="2" type="primary">20</name>
    <name evidence="2" type="ORF">PBI_MARGAERY_21</name>
</gene>
<feature type="region of interest" description="Disordered" evidence="1">
    <location>
        <begin position="1"/>
        <end position="20"/>
    </location>
</feature>
<protein>
    <submittedName>
        <fullName evidence="2">Uncharacterized protein</fullName>
    </submittedName>
</protein>
<reference evidence="2 3" key="1">
    <citation type="submission" date="2019-05" db="EMBL/GenBank/DDBJ databases">
        <authorList>
            <person name="Stoner T.H."/>
            <person name="Aull H.G."/>
            <person name="Divens A.M."/>
            <person name="Zack K."/>
            <person name="Garlena R.A."/>
            <person name="Russell D.A."/>
            <person name="Pope W.H."/>
            <person name="Jacobs-Sera D."/>
            <person name="Hatfull G.F."/>
        </authorList>
    </citation>
    <scope>NUCLEOTIDE SEQUENCE [LARGE SCALE GENOMIC DNA]</scope>
</reference>
<organism evidence="2 3">
    <name type="scientific">Microbacterium phage Margaery</name>
    <dbReference type="NCBI Taxonomy" id="2591217"/>
    <lineage>
        <taxon>Viruses</taxon>
        <taxon>Duplodnaviria</taxon>
        <taxon>Heunggongvirae</taxon>
        <taxon>Uroviricota</taxon>
        <taxon>Caudoviricetes</taxon>
        <taxon>Hodgkinviridae</taxon>
        <taxon>Margaeryvirus</taxon>
        <taxon>Margaeryvirus margaery</taxon>
    </lineage>
</organism>
<dbReference type="KEGG" id="vg:80004784"/>
<accession>A0A514DHH9</accession>
<evidence type="ECO:0000313" key="3">
    <source>
        <dbReference type="Proteomes" id="UP000315956"/>
    </source>
</evidence>
<keyword evidence="3" id="KW-1185">Reference proteome</keyword>
<dbReference type="RefSeq" id="YP_010751121.1">
    <property type="nucleotide sequence ID" value="NC_073366.1"/>
</dbReference>
<sequence length="64" mass="6836">MKVQWQADPTPGVEDGEPAEGVIDAPDLQAALAELQQTYPPDEWALMVTEVYVPPPADTPMTGG</sequence>
<evidence type="ECO:0000256" key="1">
    <source>
        <dbReference type="SAM" id="MobiDB-lite"/>
    </source>
</evidence>
<proteinExistence type="predicted"/>
<dbReference type="Proteomes" id="UP000315956">
    <property type="component" value="Segment"/>
</dbReference>
<dbReference type="GeneID" id="80004784"/>